<feature type="transmembrane region" description="Helical" evidence="6">
    <location>
        <begin position="12"/>
        <end position="30"/>
    </location>
</feature>
<evidence type="ECO:0000256" key="4">
    <source>
        <dbReference type="ARBA" id="ARBA00023002"/>
    </source>
</evidence>
<comment type="caution">
    <text evidence="8">The sequence shown here is derived from an EMBL/GenBank/DDBJ whole genome shotgun (WGS) entry which is preliminary data.</text>
</comment>
<dbReference type="OrthoDB" id="69177at2759"/>
<keyword evidence="6" id="KW-1133">Transmembrane helix</keyword>
<keyword evidence="6" id="KW-0812">Transmembrane</keyword>
<keyword evidence="5" id="KW-0408">Iron</keyword>
<dbReference type="InterPro" id="IPR006620">
    <property type="entry name" value="Pro_4_hyd_alph"/>
</dbReference>
<dbReference type="Proteomes" id="UP001165122">
    <property type="component" value="Unassembled WGS sequence"/>
</dbReference>
<dbReference type="Gene3D" id="2.60.120.620">
    <property type="entry name" value="q2cbj1_9rhob like domain"/>
    <property type="match status" value="1"/>
</dbReference>
<reference evidence="9" key="1">
    <citation type="journal article" date="2023" name="Commun. Biol.">
        <title>Genome analysis of Parmales, the sister group of diatoms, reveals the evolutionary specialization of diatoms from phago-mixotrophs to photoautotrophs.</title>
        <authorList>
            <person name="Ban H."/>
            <person name="Sato S."/>
            <person name="Yoshikawa S."/>
            <person name="Yamada K."/>
            <person name="Nakamura Y."/>
            <person name="Ichinomiya M."/>
            <person name="Sato N."/>
            <person name="Blanc-Mathieu R."/>
            <person name="Endo H."/>
            <person name="Kuwata A."/>
            <person name="Ogata H."/>
        </authorList>
    </citation>
    <scope>NUCLEOTIDE SEQUENCE [LARGE SCALE GENOMIC DNA]</scope>
    <source>
        <strain evidence="9">NIES 3700</strain>
    </source>
</reference>
<evidence type="ECO:0000256" key="5">
    <source>
        <dbReference type="ARBA" id="ARBA00023004"/>
    </source>
</evidence>
<gene>
    <name evidence="8" type="ORF">TrLO_g6618</name>
</gene>
<keyword evidence="9" id="KW-1185">Reference proteome</keyword>
<dbReference type="GO" id="GO:0031418">
    <property type="term" value="F:L-ascorbic acid binding"/>
    <property type="evidence" value="ECO:0007669"/>
    <property type="project" value="InterPro"/>
</dbReference>
<dbReference type="AlphaFoldDB" id="A0A9W6ZJ53"/>
<organism evidence="8 9">
    <name type="scientific">Triparma laevis f. longispina</name>
    <dbReference type="NCBI Taxonomy" id="1714387"/>
    <lineage>
        <taxon>Eukaryota</taxon>
        <taxon>Sar</taxon>
        <taxon>Stramenopiles</taxon>
        <taxon>Ochrophyta</taxon>
        <taxon>Bolidophyceae</taxon>
        <taxon>Parmales</taxon>
        <taxon>Triparmaceae</taxon>
        <taxon>Triparma</taxon>
    </lineage>
</organism>
<evidence type="ECO:0000256" key="6">
    <source>
        <dbReference type="SAM" id="Phobius"/>
    </source>
</evidence>
<evidence type="ECO:0000256" key="3">
    <source>
        <dbReference type="ARBA" id="ARBA00022964"/>
    </source>
</evidence>
<feature type="domain" description="Prolyl 4-hydroxylase alpha subunit" evidence="7">
    <location>
        <begin position="112"/>
        <end position="307"/>
    </location>
</feature>
<sequence length="326" mass="35731">MKTSQSPSKTSSAATNVKIAIVVLVVAGFVQRNSIRSHIERFIMEREVANGFTINTKATPSSLSDSTRKIFALEPNSTYREVDISHGGWQGIVPGGEAWDHPNFQQETVRSPWAVWVTNPLLNASECKEWRDRAESIELSDPGEDFIFAGSGQGDDWGLSKVHTGGRRLSETTSITDPDFAALITERLQGQIPMELVDGRKFRGVGSNFLLSKYTAGGYFAPHIDGRGSGGYSPMTHSEFTVVLYISNDFVGGGTHYLSGEKLSEVKQSVVLRPNLGCAIVHRQGTVVHAGGAVVGGIKYIMQFFLFYDSPEVSEPREMLNLRWGV</sequence>
<name>A0A9W6ZJ53_9STRA</name>
<protein>
    <recommendedName>
        <fullName evidence="7">Prolyl 4-hydroxylase alpha subunit domain-containing protein</fullName>
    </recommendedName>
</protein>
<keyword evidence="3" id="KW-0223">Dioxygenase</keyword>
<evidence type="ECO:0000259" key="7">
    <source>
        <dbReference type="SMART" id="SM00702"/>
    </source>
</evidence>
<evidence type="ECO:0000256" key="1">
    <source>
        <dbReference type="ARBA" id="ARBA00001961"/>
    </source>
</evidence>
<keyword evidence="6" id="KW-0472">Membrane</keyword>
<comment type="cofactor">
    <cofactor evidence="1">
        <name>L-ascorbate</name>
        <dbReference type="ChEBI" id="CHEBI:38290"/>
    </cofactor>
</comment>
<dbReference type="InterPro" id="IPR045054">
    <property type="entry name" value="P4HA-like"/>
</dbReference>
<dbReference type="SMART" id="SM00702">
    <property type="entry name" value="P4Hc"/>
    <property type="match status" value="1"/>
</dbReference>
<dbReference type="EMBL" id="BRXW01000422">
    <property type="protein sequence ID" value="GMH53051.1"/>
    <property type="molecule type" value="Genomic_DNA"/>
</dbReference>
<dbReference type="PANTHER" id="PTHR10869:SF236">
    <property type="entry name" value="PROLYL 4-HYDROXYLASE ALPHA SUBUNIT DOMAIN-CONTAINING PROTEIN"/>
    <property type="match status" value="1"/>
</dbReference>
<keyword evidence="4" id="KW-0560">Oxidoreductase</keyword>
<dbReference type="GO" id="GO:0005506">
    <property type="term" value="F:iron ion binding"/>
    <property type="evidence" value="ECO:0007669"/>
    <property type="project" value="InterPro"/>
</dbReference>
<dbReference type="GO" id="GO:0005783">
    <property type="term" value="C:endoplasmic reticulum"/>
    <property type="evidence" value="ECO:0007669"/>
    <property type="project" value="TreeGrafter"/>
</dbReference>
<dbReference type="GO" id="GO:0004656">
    <property type="term" value="F:procollagen-proline 4-dioxygenase activity"/>
    <property type="evidence" value="ECO:0007669"/>
    <property type="project" value="TreeGrafter"/>
</dbReference>
<keyword evidence="2" id="KW-0479">Metal-binding</keyword>
<dbReference type="PANTHER" id="PTHR10869">
    <property type="entry name" value="PROLYL 4-HYDROXYLASE ALPHA SUBUNIT"/>
    <property type="match status" value="1"/>
</dbReference>
<evidence type="ECO:0000313" key="8">
    <source>
        <dbReference type="EMBL" id="GMH53051.1"/>
    </source>
</evidence>
<proteinExistence type="predicted"/>
<evidence type="ECO:0000313" key="9">
    <source>
        <dbReference type="Proteomes" id="UP001165122"/>
    </source>
</evidence>
<accession>A0A9W6ZJ53</accession>
<evidence type="ECO:0000256" key="2">
    <source>
        <dbReference type="ARBA" id="ARBA00022723"/>
    </source>
</evidence>